<dbReference type="GO" id="GO:0005829">
    <property type="term" value="C:cytosol"/>
    <property type="evidence" value="ECO:0007669"/>
    <property type="project" value="TreeGrafter"/>
</dbReference>
<evidence type="ECO:0000256" key="2">
    <source>
        <dbReference type="ARBA" id="ARBA00023125"/>
    </source>
</evidence>
<keyword evidence="1" id="KW-0226">DNA condensation</keyword>
<reference evidence="4 5" key="1">
    <citation type="journal article" date="2016" name="Nat. Commun.">
        <title>Thousands of microbial genomes shed light on interconnected biogeochemical processes in an aquifer system.</title>
        <authorList>
            <person name="Anantharaman K."/>
            <person name="Brown C.T."/>
            <person name="Hug L.A."/>
            <person name="Sharon I."/>
            <person name="Castelle C.J."/>
            <person name="Probst A.J."/>
            <person name="Thomas B.C."/>
            <person name="Singh A."/>
            <person name="Wilkins M.J."/>
            <person name="Karaoz U."/>
            <person name="Brodie E.L."/>
            <person name="Williams K.H."/>
            <person name="Hubbard S.S."/>
            <person name="Banfield J.F."/>
        </authorList>
    </citation>
    <scope>NUCLEOTIDE SEQUENCE [LARGE SCALE GENOMIC DNA]</scope>
    <source>
        <strain evidence="5">RBG_16_55_9</strain>
    </source>
</reference>
<dbReference type="GO" id="GO:0030261">
    <property type="term" value="P:chromosome condensation"/>
    <property type="evidence" value="ECO:0007669"/>
    <property type="project" value="UniProtKB-KW"/>
</dbReference>
<dbReference type="GO" id="GO:0030527">
    <property type="term" value="F:structural constituent of chromatin"/>
    <property type="evidence" value="ECO:0007669"/>
    <property type="project" value="InterPro"/>
</dbReference>
<evidence type="ECO:0000313" key="4">
    <source>
        <dbReference type="EMBL" id="OGF54213.1"/>
    </source>
</evidence>
<evidence type="ECO:0000313" key="5">
    <source>
        <dbReference type="Proteomes" id="UP000179157"/>
    </source>
</evidence>
<comment type="caution">
    <text evidence="4">The sequence shown here is derived from an EMBL/GenBank/DDBJ whole genome shotgun (WGS) entry which is preliminary data.</text>
</comment>
<evidence type="ECO:0000256" key="3">
    <source>
        <dbReference type="RuleBase" id="RU003939"/>
    </source>
</evidence>
<comment type="similarity">
    <text evidence="3">Belongs to the bacterial histone-like protein family.</text>
</comment>
<dbReference type="STRING" id="1817864.A2Z21_06265"/>
<proteinExistence type="inferred from homology"/>
<dbReference type="Proteomes" id="UP000179157">
    <property type="component" value="Unassembled WGS sequence"/>
</dbReference>
<gene>
    <name evidence="4" type="ORF">A2Z21_06265</name>
</gene>
<protein>
    <submittedName>
        <fullName evidence="4">DNA-binding protein</fullName>
    </submittedName>
</protein>
<keyword evidence="2 4" id="KW-0238">DNA-binding</keyword>
<dbReference type="PANTHER" id="PTHR33175:SF3">
    <property type="entry name" value="DNA-BINDING PROTEIN HU-BETA"/>
    <property type="match status" value="1"/>
</dbReference>
<dbReference type="GO" id="GO:0003677">
    <property type="term" value="F:DNA binding"/>
    <property type="evidence" value="ECO:0007669"/>
    <property type="project" value="UniProtKB-KW"/>
</dbReference>
<dbReference type="AlphaFoldDB" id="A0A1F5USS7"/>
<dbReference type="SMART" id="SM00411">
    <property type="entry name" value="BHL"/>
    <property type="match status" value="1"/>
</dbReference>
<sequence length="93" mass="10789">MTKQEFIERLSKKAKLSKKDARSVVDSAIGMIVDRVKRKEKVTLTGFGTFEARRQKATQRMNPQTGRKMMVPEKYVPKFRAGKQFKEALGKRR</sequence>
<dbReference type="Pfam" id="PF00216">
    <property type="entry name" value="Bac_DNA_binding"/>
    <property type="match status" value="1"/>
</dbReference>
<accession>A0A1F5USS7</accession>
<dbReference type="SUPFAM" id="SSF47729">
    <property type="entry name" value="IHF-like DNA-binding proteins"/>
    <property type="match status" value="1"/>
</dbReference>
<dbReference type="PANTHER" id="PTHR33175">
    <property type="entry name" value="DNA-BINDING PROTEIN HU"/>
    <property type="match status" value="1"/>
</dbReference>
<dbReference type="InterPro" id="IPR000119">
    <property type="entry name" value="Hist_DNA-bd"/>
</dbReference>
<dbReference type="EMBL" id="MFGX01000086">
    <property type="protein sequence ID" value="OGF54213.1"/>
    <property type="molecule type" value="Genomic_DNA"/>
</dbReference>
<evidence type="ECO:0000256" key="1">
    <source>
        <dbReference type="ARBA" id="ARBA00023067"/>
    </source>
</evidence>
<dbReference type="PRINTS" id="PR01727">
    <property type="entry name" value="DNABINDINGHU"/>
</dbReference>
<dbReference type="InterPro" id="IPR010992">
    <property type="entry name" value="IHF-like_DNA-bd_dom_sf"/>
</dbReference>
<organism evidence="4 5">
    <name type="scientific">Fraserbacteria sp. (strain RBG_16_55_9)</name>
    <dbReference type="NCBI Taxonomy" id="1817864"/>
    <lineage>
        <taxon>Bacteria</taxon>
        <taxon>Candidatus Fraseribacteriota</taxon>
    </lineage>
</organism>
<name>A0A1F5USS7_FRAXR</name>
<dbReference type="Gene3D" id="4.10.520.10">
    <property type="entry name" value="IHF-like DNA-binding proteins"/>
    <property type="match status" value="1"/>
</dbReference>